<dbReference type="PROSITE" id="PS51755">
    <property type="entry name" value="OMPR_PHOB"/>
    <property type="match status" value="1"/>
</dbReference>
<evidence type="ECO:0000256" key="5">
    <source>
        <dbReference type="PROSITE-ProRule" id="PRU00339"/>
    </source>
</evidence>
<dbReference type="InterPro" id="IPR002182">
    <property type="entry name" value="NB-ARC"/>
</dbReference>
<dbReference type="Pfam" id="PF03704">
    <property type="entry name" value="BTAD"/>
    <property type="match status" value="1"/>
</dbReference>
<dbReference type="Pfam" id="PF13424">
    <property type="entry name" value="TPR_12"/>
    <property type="match status" value="3"/>
</dbReference>
<evidence type="ECO:0000256" key="4">
    <source>
        <dbReference type="ARBA" id="ARBA00023163"/>
    </source>
</evidence>
<dbReference type="SMART" id="SM00862">
    <property type="entry name" value="Trans_reg_C"/>
    <property type="match status" value="1"/>
</dbReference>
<accession>A0A9X2E7D2</accession>
<dbReference type="SMART" id="SM01043">
    <property type="entry name" value="BTAD"/>
    <property type="match status" value="1"/>
</dbReference>
<dbReference type="PRINTS" id="PR00364">
    <property type="entry name" value="DISEASERSIST"/>
</dbReference>
<evidence type="ECO:0000259" key="7">
    <source>
        <dbReference type="PROSITE" id="PS51755"/>
    </source>
</evidence>
<name>A0A9X2E7D2_9NOCA</name>
<dbReference type="GO" id="GO:0000160">
    <property type="term" value="P:phosphorelay signal transduction system"/>
    <property type="evidence" value="ECO:0007669"/>
    <property type="project" value="InterPro"/>
</dbReference>
<dbReference type="Pfam" id="PF00486">
    <property type="entry name" value="Trans_reg_C"/>
    <property type="match status" value="1"/>
</dbReference>
<feature type="repeat" description="TPR" evidence="5">
    <location>
        <begin position="881"/>
        <end position="914"/>
    </location>
</feature>
<gene>
    <name evidence="8" type="ORF">NDR86_13775</name>
</gene>
<dbReference type="InterPro" id="IPR019734">
    <property type="entry name" value="TPR_rpt"/>
</dbReference>
<dbReference type="PANTHER" id="PTHR35807">
    <property type="entry name" value="TRANSCRIPTIONAL REGULATOR REDD-RELATED"/>
    <property type="match status" value="1"/>
</dbReference>
<dbReference type="GO" id="GO:0043531">
    <property type="term" value="F:ADP binding"/>
    <property type="evidence" value="ECO:0007669"/>
    <property type="project" value="InterPro"/>
</dbReference>
<dbReference type="EMBL" id="JAMRXG010000005">
    <property type="protein sequence ID" value="MCM6774543.1"/>
    <property type="molecule type" value="Genomic_DNA"/>
</dbReference>
<dbReference type="AlphaFoldDB" id="A0A9X2E7D2"/>
<dbReference type="Proteomes" id="UP001139157">
    <property type="component" value="Unassembled WGS sequence"/>
</dbReference>
<dbReference type="PROSITE" id="PS50005">
    <property type="entry name" value="TPR"/>
    <property type="match status" value="2"/>
</dbReference>
<dbReference type="SUPFAM" id="SSF48452">
    <property type="entry name" value="TPR-like"/>
    <property type="match status" value="3"/>
</dbReference>
<dbReference type="Gene3D" id="1.10.10.10">
    <property type="entry name" value="Winged helix-like DNA-binding domain superfamily/Winged helix DNA-binding domain"/>
    <property type="match status" value="2"/>
</dbReference>
<feature type="DNA-binding region" description="OmpR/PhoB-type" evidence="6">
    <location>
        <begin position="1"/>
        <end position="100"/>
    </location>
</feature>
<feature type="repeat" description="TPR" evidence="5">
    <location>
        <begin position="801"/>
        <end position="834"/>
    </location>
</feature>
<evidence type="ECO:0000256" key="6">
    <source>
        <dbReference type="PROSITE-ProRule" id="PRU01091"/>
    </source>
</evidence>
<feature type="domain" description="OmpR/PhoB-type" evidence="7">
    <location>
        <begin position="1"/>
        <end position="100"/>
    </location>
</feature>
<dbReference type="InterPro" id="IPR027417">
    <property type="entry name" value="P-loop_NTPase"/>
</dbReference>
<keyword evidence="4" id="KW-0804">Transcription</keyword>
<proteinExistence type="inferred from homology"/>
<dbReference type="InterPro" id="IPR001867">
    <property type="entry name" value="OmpR/PhoB-type_DNA-bd"/>
</dbReference>
<dbReference type="InterPro" id="IPR005158">
    <property type="entry name" value="BTAD"/>
</dbReference>
<dbReference type="InterPro" id="IPR011990">
    <property type="entry name" value="TPR-like_helical_dom_sf"/>
</dbReference>
<evidence type="ECO:0000256" key="3">
    <source>
        <dbReference type="ARBA" id="ARBA00023125"/>
    </source>
</evidence>
<protein>
    <submittedName>
        <fullName evidence="8">Tetratricopeptide repeat protein</fullName>
    </submittedName>
</protein>
<dbReference type="RefSeq" id="WP_251912236.1">
    <property type="nucleotide sequence ID" value="NZ_JAMRXG010000005.1"/>
</dbReference>
<evidence type="ECO:0000256" key="1">
    <source>
        <dbReference type="ARBA" id="ARBA00005820"/>
    </source>
</evidence>
<evidence type="ECO:0000313" key="9">
    <source>
        <dbReference type="Proteomes" id="UP001139157"/>
    </source>
</evidence>
<dbReference type="GO" id="GO:0006355">
    <property type="term" value="P:regulation of DNA-templated transcription"/>
    <property type="evidence" value="ECO:0007669"/>
    <property type="project" value="InterPro"/>
</dbReference>
<dbReference type="InterPro" id="IPR016032">
    <property type="entry name" value="Sig_transdc_resp-reg_C-effctor"/>
</dbReference>
<dbReference type="Pfam" id="PF00931">
    <property type="entry name" value="NB-ARC"/>
    <property type="match status" value="1"/>
</dbReference>
<sequence>MEQIRYGVLGSMMAWRDGRVLALGPAKQQTVLAVLLLEMNRPVPVTAIIDAVWGEQPPNEARNVVQSYVSRLRRALRFGPAAGESDPGLGWTDAGYVLRGDTAAVDLVVFEQHLAQAEDCRRRGDLAAATEQIDAALDLWRGEPFSGLEGRLIETERRRLQERHLAALELRAAITLDRGLHSDAVAELTHLVAAHPLQERLRGLLMVALYRCGRQADALAVFLETRHQLAEELGIEPGPELCRLHQRILAGDPELAVPPQVKPPTGRNDLPGDIADYTGRDEEMQQLYAVLPREGDGATAVIIEAIDGMAGVGKTVLAVHAAHQLTERYPDAQLFIDLQGHSEDHRGIEPMMALDILLRALDVPGTKIPQTLAERAALWRAELAQRRVLVVLDNAADAAQVRPLLPGNAGCLALITSRRRMVALDAAQILSLEVLDHGEAVTLFSRILGDDRATTDPAATADLMERCGYLPLAIRIAAGRLRSRPAWTVAHLAMRLSEGQRRLDELAIGDRGVAGAFALSYEHLTPDQQRLFRLLGLHPGPDFDTYLVAALADIGLVEADRLLEELVDIHLIQQPAPGRYRFHDLLHRYAVQLSAGSDTAADRHAALTRALDYYVHTASRAMDIVVPYDKSLRPDISVAATPTPTLSDCGQAGAWLETERLNLLAAVRHAADHGWSAHAGQLSAILMRYLDLRGHNDDALVVHAHVVAAAHDRTSGRAVECVAQTGHALALLRASRFEEALAHGLQALSLARAIGNREIEGYLLQGRAVVEWRLGRLKEALAHGLQALSLARAIGNREIESYALHSIGLVHERTGRFTEAFIYFQRALDLARDHGNREIEYQALHGTGVVYRRLGRNAEALNYAQQSLNVARATGSRAAECQALHDVGSACRRMGRFDEAFAHFRKSLTLARDTGDRALECQALLGLGETAYSTNDQRQAQDHLRQTLALASEIGERYHQARAHDNLAHTLLDTDPHTAHTHWLQSLDLYTDLGAPEANDVAHHLASIDRPQ</sequence>
<evidence type="ECO:0000256" key="2">
    <source>
        <dbReference type="ARBA" id="ARBA00023015"/>
    </source>
</evidence>
<comment type="similarity">
    <text evidence="1">Belongs to the AfsR/DnrI/RedD regulatory family.</text>
</comment>
<keyword evidence="2" id="KW-0805">Transcription regulation</keyword>
<dbReference type="InterPro" id="IPR051677">
    <property type="entry name" value="AfsR-DnrI-RedD_regulator"/>
</dbReference>
<keyword evidence="3 6" id="KW-0238">DNA-binding</keyword>
<dbReference type="InterPro" id="IPR036388">
    <property type="entry name" value="WH-like_DNA-bd_sf"/>
</dbReference>
<evidence type="ECO:0000313" key="8">
    <source>
        <dbReference type="EMBL" id="MCM6774543.1"/>
    </source>
</evidence>
<dbReference type="Gene3D" id="3.40.50.300">
    <property type="entry name" value="P-loop containing nucleotide triphosphate hydrolases"/>
    <property type="match status" value="1"/>
</dbReference>
<keyword evidence="9" id="KW-1185">Reference proteome</keyword>
<organism evidence="8 9">
    <name type="scientific">Nocardia pulmonis</name>
    <dbReference type="NCBI Taxonomy" id="2951408"/>
    <lineage>
        <taxon>Bacteria</taxon>
        <taxon>Bacillati</taxon>
        <taxon>Actinomycetota</taxon>
        <taxon>Actinomycetes</taxon>
        <taxon>Mycobacteriales</taxon>
        <taxon>Nocardiaceae</taxon>
        <taxon>Nocardia</taxon>
    </lineage>
</organism>
<comment type="caution">
    <text evidence="8">The sequence shown here is derived from an EMBL/GenBank/DDBJ whole genome shotgun (WGS) entry which is preliminary data.</text>
</comment>
<dbReference type="SMART" id="SM00028">
    <property type="entry name" value="TPR"/>
    <property type="match status" value="7"/>
</dbReference>
<dbReference type="SUPFAM" id="SSF46894">
    <property type="entry name" value="C-terminal effector domain of the bipartite response regulators"/>
    <property type="match status" value="1"/>
</dbReference>
<keyword evidence="5" id="KW-0802">TPR repeat</keyword>
<dbReference type="GO" id="GO:0003677">
    <property type="term" value="F:DNA binding"/>
    <property type="evidence" value="ECO:0007669"/>
    <property type="project" value="UniProtKB-UniRule"/>
</dbReference>
<dbReference type="Gene3D" id="1.25.40.10">
    <property type="entry name" value="Tetratricopeptide repeat domain"/>
    <property type="match status" value="3"/>
</dbReference>
<reference evidence="8" key="1">
    <citation type="submission" date="2022-06" db="EMBL/GenBank/DDBJ databases">
        <title>Novel species in genus nocardia.</title>
        <authorList>
            <person name="Li F."/>
        </authorList>
    </citation>
    <scope>NUCLEOTIDE SEQUENCE</scope>
    <source>
        <strain evidence="8">CDC141</strain>
    </source>
</reference>
<dbReference type="PANTHER" id="PTHR35807:SF1">
    <property type="entry name" value="TRANSCRIPTIONAL REGULATOR REDD"/>
    <property type="match status" value="1"/>
</dbReference>
<dbReference type="CDD" id="cd15831">
    <property type="entry name" value="BTAD"/>
    <property type="match status" value="1"/>
</dbReference>
<dbReference type="SUPFAM" id="SSF52540">
    <property type="entry name" value="P-loop containing nucleoside triphosphate hydrolases"/>
    <property type="match status" value="1"/>
</dbReference>